<comment type="caution">
    <text evidence="11">The sequence shown here is derived from an EMBL/GenBank/DDBJ whole genome shotgun (WGS) entry which is preliminary data.</text>
</comment>
<dbReference type="EMBL" id="BSOH01000007">
    <property type="protein sequence ID" value="GLR17041.1"/>
    <property type="molecule type" value="Genomic_DNA"/>
</dbReference>
<evidence type="ECO:0000259" key="9">
    <source>
        <dbReference type="Pfam" id="PF18076"/>
    </source>
</evidence>
<dbReference type="Gene3D" id="3.90.650.10">
    <property type="entry name" value="PurM-like C-terminal domain"/>
    <property type="match status" value="2"/>
</dbReference>
<dbReference type="PROSITE" id="PS51273">
    <property type="entry name" value="GATASE_TYPE_1"/>
    <property type="match status" value="1"/>
</dbReference>
<evidence type="ECO:0000259" key="7">
    <source>
        <dbReference type="Pfam" id="PF02769"/>
    </source>
</evidence>
<feature type="domain" description="PurM-like C-terminal" evidence="7">
    <location>
        <begin position="799"/>
        <end position="904"/>
    </location>
</feature>
<name>A0AA37SMC9_9BACT</name>
<evidence type="ECO:0000256" key="5">
    <source>
        <dbReference type="ARBA" id="ARBA00022840"/>
    </source>
</evidence>
<evidence type="ECO:0000256" key="2">
    <source>
        <dbReference type="ARBA" id="ARBA00022723"/>
    </source>
</evidence>
<feature type="domain" description="PurM-like C-terminal" evidence="7">
    <location>
        <begin position="380"/>
        <end position="534"/>
    </location>
</feature>
<gene>
    <name evidence="11" type="primary">purL</name>
    <name evidence="11" type="ORF">GCM10007940_16560</name>
</gene>
<dbReference type="NCBIfam" id="NF003672">
    <property type="entry name" value="PRK05297.1"/>
    <property type="match status" value="1"/>
</dbReference>
<dbReference type="Pfam" id="PF02769">
    <property type="entry name" value="AIRS_C"/>
    <property type="match status" value="2"/>
</dbReference>
<dbReference type="InterPro" id="IPR036604">
    <property type="entry name" value="PurS-like_sf"/>
</dbReference>
<feature type="domain" description="FGAR-AT PurM N-terminal-like" evidence="10">
    <location>
        <begin position="595"/>
        <end position="747"/>
    </location>
</feature>
<evidence type="ECO:0000313" key="12">
    <source>
        <dbReference type="Proteomes" id="UP001156666"/>
    </source>
</evidence>
<dbReference type="SMART" id="SM01211">
    <property type="entry name" value="GATase_5"/>
    <property type="match status" value="1"/>
</dbReference>
<reference evidence="11" key="1">
    <citation type="journal article" date="2014" name="Int. J. Syst. Evol. Microbiol.">
        <title>Complete genome sequence of Corynebacterium casei LMG S-19264T (=DSM 44701T), isolated from a smear-ripened cheese.</title>
        <authorList>
            <consortium name="US DOE Joint Genome Institute (JGI-PGF)"/>
            <person name="Walter F."/>
            <person name="Albersmeier A."/>
            <person name="Kalinowski J."/>
            <person name="Ruckert C."/>
        </authorList>
    </citation>
    <scope>NUCLEOTIDE SEQUENCE</scope>
    <source>
        <strain evidence="11">NBRC 108769</strain>
    </source>
</reference>
<keyword evidence="5" id="KW-0067">ATP-binding</keyword>
<dbReference type="GO" id="GO:0004642">
    <property type="term" value="F:phosphoribosylformylglycinamidine synthase activity"/>
    <property type="evidence" value="ECO:0007669"/>
    <property type="project" value="TreeGrafter"/>
</dbReference>
<dbReference type="Proteomes" id="UP001156666">
    <property type="component" value="Unassembled WGS sequence"/>
</dbReference>
<evidence type="ECO:0000259" key="8">
    <source>
        <dbReference type="Pfam" id="PF18072"/>
    </source>
</evidence>
<keyword evidence="4" id="KW-0658">Purine biosynthesis</keyword>
<dbReference type="InterPro" id="IPR010918">
    <property type="entry name" value="PurM-like_C_dom"/>
</dbReference>
<dbReference type="GO" id="GO:0005524">
    <property type="term" value="F:ATP binding"/>
    <property type="evidence" value="ECO:0007669"/>
    <property type="project" value="UniProtKB-KW"/>
</dbReference>
<dbReference type="InterPro" id="IPR036921">
    <property type="entry name" value="PurM-like_N_sf"/>
</dbReference>
<dbReference type="Gene3D" id="3.40.50.880">
    <property type="match status" value="1"/>
</dbReference>
<dbReference type="SUPFAM" id="SSF56042">
    <property type="entry name" value="PurM C-terminal domain-like"/>
    <property type="match status" value="2"/>
</dbReference>
<dbReference type="Gene3D" id="1.10.8.750">
    <property type="entry name" value="Phosphoribosylformylglycinamidine synthase, linker domain"/>
    <property type="match status" value="1"/>
</dbReference>
<dbReference type="InterPro" id="IPR036676">
    <property type="entry name" value="PurM-like_C_sf"/>
</dbReference>
<keyword evidence="12" id="KW-1185">Reference proteome</keyword>
<feature type="domain" description="Phosphoribosylformylglycinamidine synthase linker" evidence="8">
    <location>
        <begin position="122"/>
        <end position="171"/>
    </location>
</feature>
<dbReference type="Pfam" id="PF18072">
    <property type="entry name" value="FGAR-AT_linker"/>
    <property type="match status" value="1"/>
</dbReference>
<dbReference type="InterPro" id="IPR055181">
    <property type="entry name" value="FGAR-AT_PurM_N-like"/>
</dbReference>
<dbReference type="GO" id="GO:0046872">
    <property type="term" value="F:metal ion binding"/>
    <property type="evidence" value="ECO:0007669"/>
    <property type="project" value="UniProtKB-KW"/>
</dbReference>
<dbReference type="GO" id="GO:0005737">
    <property type="term" value="C:cytoplasm"/>
    <property type="evidence" value="ECO:0007669"/>
    <property type="project" value="TreeGrafter"/>
</dbReference>
<dbReference type="Pfam" id="PF13507">
    <property type="entry name" value="GATase_5"/>
    <property type="match status" value="1"/>
</dbReference>
<protein>
    <submittedName>
        <fullName evidence="11">Phosphoribosylformylglycinamidine synthase</fullName>
    </submittedName>
</protein>
<evidence type="ECO:0000256" key="1">
    <source>
        <dbReference type="ARBA" id="ARBA00022598"/>
    </source>
</evidence>
<evidence type="ECO:0000256" key="3">
    <source>
        <dbReference type="ARBA" id="ARBA00022741"/>
    </source>
</evidence>
<dbReference type="CDD" id="cd02204">
    <property type="entry name" value="PurL_repeat2"/>
    <property type="match status" value="1"/>
</dbReference>
<accession>A0AA37SMC9</accession>
<reference evidence="11" key="2">
    <citation type="submission" date="2023-01" db="EMBL/GenBank/DDBJ databases">
        <title>Draft genome sequence of Portibacter lacus strain NBRC 108769.</title>
        <authorList>
            <person name="Sun Q."/>
            <person name="Mori K."/>
        </authorList>
    </citation>
    <scope>NUCLEOTIDE SEQUENCE</scope>
    <source>
        <strain evidence="11">NBRC 108769</strain>
    </source>
</reference>
<dbReference type="Pfam" id="PF22689">
    <property type="entry name" value="FGAR-AT_PurM_N-like"/>
    <property type="match status" value="1"/>
</dbReference>
<dbReference type="PANTHER" id="PTHR10099">
    <property type="entry name" value="PHOSPHORIBOSYLFORMYLGLYCINAMIDINE SYNTHASE"/>
    <property type="match status" value="1"/>
</dbReference>
<dbReference type="FunFam" id="3.40.50.880:FF:000055">
    <property type="entry name" value="Phosphoribosylformylglycinamidine synthase"/>
    <property type="match status" value="1"/>
</dbReference>
<keyword evidence="6" id="KW-0460">Magnesium</keyword>
<proteinExistence type="predicted"/>
<sequence length="1216" mass="134252">MIFFFERTPEKLYLVQSESLINPEDQKKLEWLFGNARLLDEKVLKGDFIGPRANMITPWSTNAVEITQNMLIAGIQRIESFEKMNDDNANFDPMLSQKFHELNQEVFDVNISPEPIQYIEDIAAYNDQEGLSLSSDEVSYLEDLAARLDRKLSDSEVFGFSQVNSEHCRHKIFNGTFVIDGEEMPSSLFKLIKKTAKENPNEIVSAYKDNVAFVNGPTINQFAPAKPNEPSFYELKPFESVLSVKAETHNFPTTVEPFNGAATGSGGEIRDRLAGGKGSIPLAGTAVYMTAYSRLNDERPWEKAMPERKWLYQSPIEILIKASNGASDFGNKFGQPLIAGSVFTFEHEENGIAQAYDKVIMQAGGIGYGKKSQALKDTPKKGDQIVILGGDNYRIGMGGAAVSSADTGAFESGIELNAVQRSNPEMQKRAANTIRALVEANENPIVSIHDHGAGGHLNCLSELVEETGGEITIEHLPIGDKTLSFKEIIGNESQERMGLVIGEKDLGLLKEIADRERSPMYNVGVVTGDDHFTFKSDKTGEKPMDLELSDMFGSSPKTIMNDRKLDRKYEEITYDKDKIHDYLSQVLKLEAVACKDWLTNKVDRCVGGKVAKQQCVGPLQLPLNNVGVMALDFEGKEGLATSIGHAPVQTLIDAEKGAQTAILESLSNLVWAPLEKGVKSISLSANWMWPCRNEGEDARLYEAVKAVSDYAIDLGINIPTGKDSLSMAQKYPGKTITAPGTVIISAAGQCSDINRIVEPLLKISDAAIYYLPLAGMDFELGGSSLGQVLNKIGTQIPNIVSGQQLANIFDTIQEAIKSDLILAGHDVSSGGLITTLLEMCFSTNKVGASIDLWSLEADDMVKALFSEQPALVIQAEKGFEKLLQKENILFYNIGQCIKSQNVTVNNLTFDIAKYRDEWYETSYLLDQNQTAGNLAKARIDNYKEQALNYTFPSGFTGSIPSHKNIDQKPIAAILREKGSNSEREMANALFQAGFQVRDVHMTDLITGRETLEDVQFLGAVGGFSNSDVLGSAKGWAGAFLYNPKAKKALENFFKREDTLSVGICNGCQLFLELDLINPEHTQLAKMDYNDSRKHESAFTSVTIQKNKSVMLSNLEGCTLGVWISHGEGKFNLPMNEADYDIVAKYGYDAYPSNPNGSAYNTAMICSADGRHLATMPHIERSFYPWNWAYYDDNRNDEVSPWALAFVNAYEYIKENA</sequence>
<feature type="domain" description="Phosphoribosylformylglycinamidine synthase N-terminal" evidence="9">
    <location>
        <begin position="11"/>
        <end position="81"/>
    </location>
</feature>
<evidence type="ECO:0000256" key="4">
    <source>
        <dbReference type="ARBA" id="ARBA00022755"/>
    </source>
</evidence>
<dbReference type="AlphaFoldDB" id="A0AA37SMC9"/>
<dbReference type="GO" id="GO:0006164">
    <property type="term" value="P:purine nucleotide biosynthetic process"/>
    <property type="evidence" value="ECO:0007669"/>
    <property type="project" value="UniProtKB-KW"/>
</dbReference>
<dbReference type="PANTHER" id="PTHR10099:SF1">
    <property type="entry name" value="PHOSPHORIBOSYLFORMYLGLYCINAMIDINE SYNTHASE"/>
    <property type="match status" value="1"/>
</dbReference>
<dbReference type="RefSeq" id="WP_235290780.1">
    <property type="nucleotide sequence ID" value="NZ_BSOH01000007.1"/>
</dbReference>
<dbReference type="SUPFAM" id="SSF109736">
    <property type="entry name" value="FGAM synthase PurL, linker domain"/>
    <property type="match status" value="1"/>
</dbReference>
<organism evidence="11 12">
    <name type="scientific">Portibacter lacus</name>
    <dbReference type="NCBI Taxonomy" id="1099794"/>
    <lineage>
        <taxon>Bacteria</taxon>
        <taxon>Pseudomonadati</taxon>
        <taxon>Bacteroidota</taxon>
        <taxon>Saprospiria</taxon>
        <taxon>Saprospirales</taxon>
        <taxon>Haliscomenobacteraceae</taxon>
        <taxon>Portibacter</taxon>
    </lineage>
</organism>
<dbReference type="InterPro" id="IPR040707">
    <property type="entry name" value="FGAR-AT_N"/>
</dbReference>
<evidence type="ECO:0000256" key="6">
    <source>
        <dbReference type="ARBA" id="ARBA00022842"/>
    </source>
</evidence>
<dbReference type="InterPro" id="IPR029062">
    <property type="entry name" value="Class_I_gatase-like"/>
</dbReference>
<evidence type="ECO:0000313" key="11">
    <source>
        <dbReference type="EMBL" id="GLR17041.1"/>
    </source>
</evidence>
<dbReference type="SUPFAM" id="SSF52317">
    <property type="entry name" value="Class I glutamine amidotransferase-like"/>
    <property type="match status" value="1"/>
</dbReference>
<keyword evidence="3" id="KW-0547">Nucleotide-binding</keyword>
<keyword evidence="2" id="KW-0479">Metal-binding</keyword>
<dbReference type="SUPFAM" id="SSF55326">
    <property type="entry name" value="PurM N-terminal domain-like"/>
    <property type="match status" value="2"/>
</dbReference>
<dbReference type="InterPro" id="IPR041609">
    <property type="entry name" value="PurL_linker"/>
</dbReference>
<dbReference type="SUPFAM" id="SSF82697">
    <property type="entry name" value="PurS-like"/>
    <property type="match status" value="1"/>
</dbReference>
<dbReference type="Pfam" id="PF18076">
    <property type="entry name" value="FGAR-AT_N"/>
    <property type="match status" value="1"/>
</dbReference>
<evidence type="ECO:0000259" key="10">
    <source>
        <dbReference type="Pfam" id="PF22689"/>
    </source>
</evidence>
<keyword evidence="1" id="KW-0436">Ligase</keyword>
<dbReference type="Gene3D" id="3.30.1330.10">
    <property type="entry name" value="PurM-like, N-terminal domain"/>
    <property type="match status" value="2"/>
</dbReference>